<comment type="caution">
    <text evidence="6">The sequence shown here is derived from an EMBL/GenBank/DDBJ whole genome shotgun (WGS) entry which is preliminary data.</text>
</comment>
<dbReference type="InterPro" id="IPR000914">
    <property type="entry name" value="SBP_5_dom"/>
</dbReference>
<organism evidence="6 7">
    <name type="scientific">Amygdalobacter nucleatus</name>
    <dbReference type="NCBI Taxonomy" id="3029274"/>
    <lineage>
        <taxon>Bacteria</taxon>
        <taxon>Bacillati</taxon>
        <taxon>Bacillota</taxon>
        <taxon>Clostridia</taxon>
        <taxon>Eubacteriales</taxon>
        <taxon>Oscillospiraceae</taxon>
        <taxon>Amygdalobacter</taxon>
    </lineage>
</organism>
<sequence>MTKKWLLILKKLLTYSLALLLLLGQAACSNKLSQAEKDLQKSQNAPAFVKISRKDLNIAIQTAPRHWRPDLPQTLAEKALIDQVYEGLVTLHNNRVRLQQAEKITPNQAATIWQIKLRDDLKWSDGSKLTAEDYRRSWLEHLNLAKQKPENARSVNGQTENLQSEAYRGFIIENAEAYSVGKAAASEVGIKVQGDSLIVKLTRPLANFPAWLSQSFFYPTKSTSDGKALYNGAYVLAEQSDKAIKLQGNSTYWDAINVWLKDINIAIIADEIQAYEAYHAGNLDFIGEPFYSIAKDRREAALRSAEKLIFPMARLGYIKLQNQAHKLFSVPEKRQALYALLDAPFQANVILQDNSEVWPERKTPTQVEREKAAQVLDKGLTETDLTELKEVETIGVAGPTILENRLLVASSKDWLNALKIRFRLQRQAKANSVPDFKYCTDIAPDGEMNSLLRLWDLKKTIKLDKAEAAIIWTDGDAKYDQAESINALWQNLASTNSILPLTSRNALLMVRPGLIGVSVDKTGKMLLSDLQWH</sequence>
<dbReference type="Proteomes" id="UP000070080">
    <property type="component" value="Unassembled WGS sequence"/>
</dbReference>
<feature type="domain" description="Solute-binding protein family 5" evidence="5">
    <location>
        <begin position="100"/>
        <end position="356"/>
    </location>
</feature>
<dbReference type="RefSeq" id="WP_066715184.1">
    <property type="nucleotide sequence ID" value="NZ_JARFNM010000001.1"/>
</dbReference>
<dbReference type="SUPFAM" id="SSF53850">
    <property type="entry name" value="Periplasmic binding protein-like II"/>
    <property type="match status" value="1"/>
</dbReference>
<evidence type="ECO:0000313" key="6">
    <source>
        <dbReference type="EMBL" id="KXB38749.1"/>
    </source>
</evidence>
<dbReference type="EMBL" id="LSCV01000046">
    <property type="protein sequence ID" value="KXB38749.1"/>
    <property type="molecule type" value="Genomic_DNA"/>
</dbReference>
<dbReference type="GO" id="GO:0015833">
    <property type="term" value="P:peptide transport"/>
    <property type="evidence" value="ECO:0007669"/>
    <property type="project" value="TreeGrafter"/>
</dbReference>
<dbReference type="AlphaFoldDB" id="A0A133Y6B7"/>
<reference evidence="7" key="1">
    <citation type="submission" date="2016-01" db="EMBL/GenBank/DDBJ databases">
        <authorList>
            <person name="Mitreva M."/>
            <person name="Pepin K.H."/>
            <person name="Mihindukulasuriya K.A."/>
            <person name="Fulton R."/>
            <person name="Fronick C."/>
            <person name="O'Laughlin M."/>
            <person name="Miner T."/>
            <person name="Herter B."/>
            <person name="Rosa B.A."/>
            <person name="Cordes M."/>
            <person name="Tomlinson C."/>
            <person name="Wollam A."/>
            <person name="Palsikar V.B."/>
            <person name="Mardis E.R."/>
            <person name="Wilson R.K."/>
        </authorList>
    </citation>
    <scope>NUCLEOTIDE SEQUENCE [LARGE SCALE GENOMIC DNA]</scope>
    <source>
        <strain evidence="7">KA00274</strain>
    </source>
</reference>
<name>A0A133Y6B7_9FIRM</name>
<dbReference type="InterPro" id="IPR039424">
    <property type="entry name" value="SBP_5"/>
</dbReference>
<evidence type="ECO:0000256" key="1">
    <source>
        <dbReference type="ARBA" id="ARBA00005695"/>
    </source>
</evidence>
<dbReference type="PANTHER" id="PTHR30290:SF9">
    <property type="entry name" value="OLIGOPEPTIDE-BINDING PROTEIN APPA"/>
    <property type="match status" value="1"/>
</dbReference>
<proteinExistence type="inferred from homology"/>
<comment type="similarity">
    <text evidence="1">Belongs to the bacterial solute-binding protein 5 family.</text>
</comment>
<keyword evidence="2" id="KW-0813">Transport</keyword>
<dbReference type="Gene3D" id="3.10.105.10">
    <property type="entry name" value="Dipeptide-binding Protein, Domain 3"/>
    <property type="match status" value="1"/>
</dbReference>
<evidence type="ECO:0000259" key="5">
    <source>
        <dbReference type="Pfam" id="PF00496"/>
    </source>
</evidence>
<feature type="chain" id="PRO_5038622315" evidence="4">
    <location>
        <begin position="27"/>
        <end position="533"/>
    </location>
</feature>
<dbReference type="STRING" id="1497955.HMPREF1872_01469"/>
<dbReference type="Gene3D" id="3.90.76.10">
    <property type="entry name" value="Dipeptide-binding Protein, Domain 1"/>
    <property type="match status" value="1"/>
</dbReference>
<evidence type="ECO:0000256" key="3">
    <source>
        <dbReference type="ARBA" id="ARBA00022729"/>
    </source>
</evidence>
<dbReference type="Gene3D" id="3.40.190.10">
    <property type="entry name" value="Periplasmic binding protein-like II"/>
    <property type="match status" value="1"/>
</dbReference>
<dbReference type="OrthoDB" id="9801912at2"/>
<feature type="signal peptide" evidence="4">
    <location>
        <begin position="1"/>
        <end position="26"/>
    </location>
</feature>
<keyword evidence="7" id="KW-1185">Reference proteome</keyword>
<keyword evidence="3 4" id="KW-0732">Signal</keyword>
<dbReference type="GO" id="GO:1904680">
    <property type="term" value="F:peptide transmembrane transporter activity"/>
    <property type="evidence" value="ECO:0007669"/>
    <property type="project" value="TreeGrafter"/>
</dbReference>
<dbReference type="PANTHER" id="PTHR30290">
    <property type="entry name" value="PERIPLASMIC BINDING COMPONENT OF ABC TRANSPORTER"/>
    <property type="match status" value="1"/>
</dbReference>
<evidence type="ECO:0000256" key="2">
    <source>
        <dbReference type="ARBA" id="ARBA00022448"/>
    </source>
</evidence>
<gene>
    <name evidence="6" type="ORF">HMPREF1872_01469</name>
</gene>
<evidence type="ECO:0000256" key="4">
    <source>
        <dbReference type="SAM" id="SignalP"/>
    </source>
</evidence>
<protein>
    <submittedName>
        <fullName evidence="6">ABC transporter, substrate-binding protein, family 5</fullName>
    </submittedName>
</protein>
<accession>A0A133Y6B7</accession>
<dbReference type="Pfam" id="PF00496">
    <property type="entry name" value="SBP_bac_5"/>
    <property type="match status" value="1"/>
</dbReference>
<evidence type="ECO:0000313" key="7">
    <source>
        <dbReference type="Proteomes" id="UP000070080"/>
    </source>
</evidence>